<feature type="chain" id="PRO_5042225812" evidence="4">
    <location>
        <begin position="23"/>
        <end position="529"/>
    </location>
</feature>
<keyword evidence="2 4" id="KW-0732">Signal</keyword>
<keyword evidence="7" id="KW-1185">Reference proteome</keyword>
<keyword evidence="3 6" id="KW-0378">Hydrolase</keyword>
<evidence type="ECO:0000259" key="5">
    <source>
        <dbReference type="Pfam" id="PF00561"/>
    </source>
</evidence>
<evidence type="ECO:0000313" key="7">
    <source>
        <dbReference type="Proteomes" id="UP000095210"/>
    </source>
</evidence>
<dbReference type="PANTHER" id="PTHR43248:SF29">
    <property type="entry name" value="TRIPEPTIDYL AMINOPEPTIDASE"/>
    <property type="match status" value="1"/>
</dbReference>
<evidence type="ECO:0000256" key="4">
    <source>
        <dbReference type="SAM" id="SignalP"/>
    </source>
</evidence>
<evidence type="ECO:0000256" key="3">
    <source>
        <dbReference type="ARBA" id="ARBA00022801"/>
    </source>
</evidence>
<dbReference type="SUPFAM" id="SSF53474">
    <property type="entry name" value="alpha/beta-Hydrolases"/>
    <property type="match status" value="1"/>
</dbReference>
<organism evidence="6 7">
    <name type="scientific">Actinoalloteichus hymeniacidonis</name>
    <dbReference type="NCBI Taxonomy" id="340345"/>
    <lineage>
        <taxon>Bacteria</taxon>
        <taxon>Bacillati</taxon>
        <taxon>Actinomycetota</taxon>
        <taxon>Actinomycetes</taxon>
        <taxon>Pseudonocardiales</taxon>
        <taxon>Pseudonocardiaceae</taxon>
        <taxon>Actinoalloteichus</taxon>
    </lineage>
</organism>
<dbReference type="PANTHER" id="PTHR43248">
    <property type="entry name" value="2-SUCCINYL-6-HYDROXY-2,4-CYCLOHEXADIENE-1-CARBOXYLATE SYNTHASE"/>
    <property type="match status" value="1"/>
</dbReference>
<proteinExistence type="inferred from homology"/>
<dbReference type="Gene3D" id="3.40.50.1820">
    <property type="entry name" value="alpha/beta hydrolase"/>
    <property type="match status" value="1"/>
</dbReference>
<protein>
    <submittedName>
        <fullName evidence="6">Alpha/beta hydrolase family protein</fullName>
    </submittedName>
</protein>
<evidence type="ECO:0000313" key="6">
    <source>
        <dbReference type="EMBL" id="AOS65181.1"/>
    </source>
</evidence>
<evidence type="ECO:0000256" key="1">
    <source>
        <dbReference type="ARBA" id="ARBA00010088"/>
    </source>
</evidence>
<dbReference type="InterPro" id="IPR029058">
    <property type="entry name" value="AB_hydrolase_fold"/>
</dbReference>
<dbReference type="KEGG" id="ahm:TL08_21985"/>
<dbReference type="EMBL" id="CP014859">
    <property type="protein sequence ID" value="AOS65181.1"/>
    <property type="molecule type" value="Genomic_DNA"/>
</dbReference>
<dbReference type="InterPro" id="IPR000073">
    <property type="entry name" value="AB_hydrolase_1"/>
</dbReference>
<accession>A0AAC9HUH7</accession>
<dbReference type="PROSITE" id="PS51257">
    <property type="entry name" value="PROKAR_LIPOPROTEIN"/>
    <property type="match status" value="1"/>
</dbReference>
<dbReference type="AlphaFoldDB" id="A0AAC9HUH7"/>
<reference evidence="7" key="1">
    <citation type="submission" date="2016-03" db="EMBL/GenBank/DDBJ databases">
        <title>Complete genome sequence of the type strain Actinoalloteichus hymeniacidonis DSM 45092.</title>
        <authorList>
            <person name="Schaffert L."/>
            <person name="Albersmeier A."/>
            <person name="Winkler A."/>
            <person name="Kalinowski J."/>
            <person name="Zotchev S."/>
            <person name="Ruckert C."/>
        </authorList>
    </citation>
    <scope>NUCLEOTIDE SEQUENCE [LARGE SCALE GENOMIC DNA]</scope>
    <source>
        <strain evidence="7">HPA177(T) (DSM 45092(T))</strain>
    </source>
</reference>
<gene>
    <name evidence="6" type="ORF">TL08_21985</name>
</gene>
<dbReference type="Pfam" id="PF00561">
    <property type="entry name" value="Abhydrolase_1"/>
    <property type="match status" value="1"/>
</dbReference>
<comment type="similarity">
    <text evidence="1">Belongs to the peptidase S33 family.</text>
</comment>
<name>A0AAC9HUH7_9PSEU</name>
<sequence length="529" mass="55857">MRHLSRTPVFAISLLAISGLVAGCTTSVDGAPEPEIAVEQRGPAGVVPEGLSEFYGQAIEWGSCEDFALAPEESALLNQDGLECGRAEAPLDYADPEGDTISLGLVRRPADNETDRIGSLLVNPGGPGGSGVVAGAGLASAVAGTELGERFDLIGFDPRGVGTSEPAVRCLTDEEADEDRLITSVDTSPEGVAAAEERLELYVSRCVERSGTDLLAKVGTVDAVKDIDLLRSVLGDEKLSFLGFSYGTSLGSAYADAFPENVRALVLDGAVDPDQDAVDELVAQGAGFQQAFDAFAAWCAGMETCALGGDPAQAAQVFRGLVEPLIDNPLPTQDGRQLSYDDAETAVVQALYTQDLWDPLEMGLTELALGQGDMLILVADLYHGRDGAGKYSNMTDAFNAIRCVDETERMDVETAQEAERRYREAAPFLDDGREPGGIRDVCSFWPVEATAEPLEFDVDTLPETLVISTTGDPATPYQAGVDLAAALDASLLTFEGTQHGVFLQGVSCVDEIGIRYLIDLEVPAEDATC</sequence>
<dbReference type="GO" id="GO:0016787">
    <property type="term" value="F:hydrolase activity"/>
    <property type="evidence" value="ECO:0007669"/>
    <property type="project" value="UniProtKB-KW"/>
</dbReference>
<feature type="signal peptide" evidence="4">
    <location>
        <begin position="1"/>
        <end position="22"/>
    </location>
</feature>
<evidence type="ECO:0000256" key="2">
    <source>
        <dbReference type="ARBA" id="ARBA00022729"/>
    </source>
</evidence>
<dbReference type="InterPro" id="IPR051601">
    <property type="entry name" value="Serine_prot/Carboxylest_S33"/>
</dbReference>
<feature type="domain" description="AB hydrolase-1" evidence="5">
    <location>
        <begin position="120"/>
        <end position="505"/>
    </location>
</feature>
<dbReference type="Proteomes" id="UP000095210">
    <property type="component" value="Chromosome"/>
</dbReference>
<dbReference type="RefSeq" id="WP_236750368.1">
    <property type="nucleotide sequence ID" value="NZ_CP014859.1"/>
</dbReference>